<reference evidence="2" key="1">
    <citation type="journal article" date="2012" name="Nat. Biotechnol.">
        <title>Reference genome sequence of the model plant Setaria.</title>
        <authorList>
            <person name="Bennetzen J.L."/>
            <person name="Schmutz J."/>
            <person name="Wang H."/>
            <person name="Percifield R."/>
            <person name="Hawkins J."/>
            <person name="Pontaroli A.C."/>
            <person name="Estep M."/>
            <person name="Feng L."/>
            <person name="Vaughn J.N."/>
            <person name="Grimwood J."/>
            <person name="Jenkins J."/>
            <person name="Barry K."/>
            <person name="Lindquist E."/>
            <person name="Hellsten U."/>
            <person name="Deshpande S."/>
            <person name="Wang X."/>
            <person name="Wu X."/>
            <person name="Mitros T."/>
            <person name="Triplett J."/>
            <person name="Yang X."/>
            <person name="Ye C.Y."/>
            <person name="Mauro-Herrera M."/>
            <person name="Wang L."/>
            <person name="Li P."/>
            <person name="Sharma M."/>
            <person name="Sharma R."/>
            <person name="Ronald P.C."/>
            <person name="Panaud O."/>
            <person name="Kellogg E.A."/>
            <person name="Brutnell T.P."/>
            <person name="Doust A.N."/>
            <person name="Tuskan G.A."/>
            <person name="Rokhsar D."/>
            <person name="Devos K.M."/>
        </authorList>
    </citation>
    <scope>NUCLEOTIDE SEQUENCE [LARGE SCALE GENOMIC DNA]</scope>
    <source>
        <strain evidence="2">cv. Yugu1</strain>
    </source>
</reference>
<dbReference type="InParanoid" id="K4A3T8"/>
<dbReference type="Gramene" id="KQL26444">
    <property type="protein sequence ID" value="KQL26444"/>
    <property type="gene ID" value="SETIT_033541mg"/>
</dbReference>
<dbReference type="Proteomes" id="UP000004995">
    <property type="component" value="Unassembled WGS sequence"/>
</dbReference>
<dbReference type="EnsemblPlants" id="KQL26444">
    <property type="protein sequence ID" value="KQL26444"/>
    <property type="gene ID" value="SETIT_033541mg"/>
</dbReference>
<dbReference type="HOGENOM" id="CLU_3377915_0_0_1"/>
<organism evidence="1 2">
    <name type="scientific">Setaria italica</name>
    <name type="common">Foxtail millet</name>
    <name type="synonym">Panicum italicum</name>
    <dbReference type="NCBI Taxonomy" id="4555"/>
    <lineage>
        <taxon>Eukaryota</taxon>
        <taxon>Viridiplantae</taxon>
        <taxon>Streptophyta</taxon>
        <taxon>Embryophyta</taxon>
        <taxon>Tracheophyta</taxon>
        <taxon>Spermatophyta</taxon>
        <taxon>Magnoliopsida</taxon>
        <taxon>Liliopsida</taxon>
        <taxon>Poales</taxon>
        <taxon>Poaceae</taxon>
        <taxon>PACMAD clade</taxon>
        <taxon>Panicoideae</taxon>
        <taxon>Panicodae</taxon>
        <taxon>Paniceae</taxon>
        <taxon>Cenchrinae</taxon>
        <taxon>Setaria</taxon>
    </lineage>
</organism>
<dbReference type="EMBL" id="AGNK02001316">
    <property type="status" value="NOT_ANNOTATED_CDS"/>
    <property type="molecule type" value="Genomic_DNA"/>
</dbReference>
<sequence>MKVSQLVFKAMMHLIFPCSIVGLKYSTVHTFICV</sequence>
<reference evidence="1" key="2">
    <citation type="submission" date="2018-08" db="UniProtKB">
        <authorList>
            <consortium name="EnsemblPlants"/>
        </authorList>
    </citation>
    <scope>IDENTIFICATION</scope>
    <source>
        <strain evidence="1">Yugu1</strain>
    </source>
</reference>
<protein>
    <submittedName>
        <fullName evidence="1">Uncharacterized protein</fullName>
    </submittedName>
</protein>
<keyword evidence="2" id="KW-1185">Reference proteome</keyword>
<name>K4A3T8_SETIT</name>
<proteinExistence type="predicted"/>
<dbReference type="AlphaFoldDB" id="K4A3T8"/>
<evidence type="ECO:0000313" key="2">
    <source>
        <dbReference type="Proteomes" id="UP000004995"/>
    </source>
</evidence>
<evidence type="ECO:0000313" key="1">
    <source>
        <dbReference type="EnsemblPlants" id="KQL26444"/>
    </source>
</evidence>
<accession>K4A3T8</accession>